<proteinExistence type="predicted"/>
<accession>A0ACB7RYP7</accession>
<protein>
    <submittedName>
        <fullName evidence="1">Uncharacterized protein</fullName>
    </submittedName>
</protein>
<reference evidence="1" key="1">
    <citation type="submission" date="2020-05" db="EMBL/GenBank/DDBJ databases">
        <title>Large-scale comparative analyses of tick genomes elucidate their genetic diversity and vector capacities.</title>
        <authorList>
            <person name="Jia N."/>
            <person name="Wang J."/>
            <person name="Shi W."/>
            <person name="Du L."/>
            <person name="Sun Y."/>
            <person name="Zhan W."/>
            <person name="Jiang J."/>
            <person name="Wang Q."/>
            <person name="Zhang B."/>
            <person name="Ji P."/>
            <person name="Sakyi L.B."/>
            <person name="Cui X."/>
            <person name="Yuan T."/>
            <person name="Jiang B."/>
            <person name="Yang W."/>
            <person name="Lam T.T.-Y."/>
            <person name="Chang Q."/>
            <person name="Ding S."/>
            <person name="Wang X."/>
            <person name="Zhu J."/>
            <person name="Ruan X."/>
            <person name="Zhao L."/>
            <person name="Wei J."/>
            <person name="Que T."/>
            <person name="Du C."/>
            <person name="Cheng J."/>
            <person name="Dai P."/>
            <person name="Han X."/>
            <person name="Huang E."/>
            <person name="Gao Y."/>
            <person name="Liu J."/>
            <person name="Shao H."/>
            <person name="Ye R."/>
            <person name="Li L."/>
            <person name="Wei W."/>
            <person name="Wang X."/>
            <person name="Wang C."/>
            <person name="Yang T."/>
            <person name="Huo Q."/>
            <person name="Li W."/>
            <person name="Guo W."/>
            <person name="Chen H."/>
            <person name="Zhou L."/>
            <person name="Ni X."/>
            <person name="Tian J."/>
            <person name="Zhou Y."/>
            <person name="Sheng Y."/>
            <person name="Liu T."/>
            <person name="Pan Y."/>
            <person name="Xia L."/>
            <person name="Li J."/>
            <person name="Zhao F."/>
            <person name="Cao W."/>
        </authorList>
    </citation>
    <scope>NUCLEOTIDE SEQUENCE</scope>
    <source>
        <strain evidence="1">Hyas-2018</strain>
    </source>
</reference>
<organism evidence="1 2">
    <name type="scientific">Hyalomma asiaticum</name>
    <name type="common">Tick</name>
    <dbReference type="NCBI Taxonomy" id="266040"/>
    <lineage>
        <taxon>Eukaryota</taxon>
        <taxon>Metazoa</taxon>
        <taxon>Ecdysozoa</taxon>
        <taxon>Arthropoda</taxon>
        <taxon>Chelicerata</taxon>
        <taxon>Arachnida</taxon>
        <taxon>Acari</taxon>
        <taxon>Parasitiformes</taxon>
        <taxon>Ixodida</taxon>
        <taxon>Ixodoidea</taxon>
        <taxon>Ixodidae</taxon>
        <taxon>Hyalomminae</taxon>
        <taxon>Hyalomma</taxon>
    </lineage>
</organism>
<evidence type="ECO:0000313" key="1">
    <source>
        <dbReference type="EMBL" id="KAH6926921.1"/>
    </source>
</evidence>
<gene>
    <name evidence="1" type="ORF">HPB50_023543</name>
</gene>
<dbReference type="Proteomes" id="UP000821845">
    <property type="component" value="Chromosome 7"/>
</dbReference>
<sequence length="317" mass="36081">MVHLHLAAVVAAACCAVHWNSIPRLDNRLASEVVFGVKDVDGTALPPVFAHRGGGLDAPENTLAAFREAKKNGAAGIVFDLSFTWDNVPVIFHDDTLERTTDGRGRLDDTRFDELRLLDATYTHPFWERFGRQHVPTLEEGVEECLNLGLRLIIDVKKYDSRTVDVIDQIFRERPELYRRALVSSFYFGFVYELRRRNPRIVTGLAWRPGFLAQEDTNSTLPRFESKAARLIAIIADWLYDKALNAGFLTYVSGVSAVLVSTNVLSTEYVHAWRSRGVHVIAWTTNHRLEKNFLLNSLRVPVITDTLRHHRTRQVFI</sequence>
<dbReference type="EMBL" id="CM023487">
    <property type="protein sequence ID" value="KAH6926921.1"/>
    <property type="molecule type" value="Genomic_DNA"/>
</dbReference>
<keyword evidence="2" id="KW-1185">Reference proteome</keyword>
<evidence type="ECO:0000313" key="2">
    <source>
        <dbReference type="Proteomes" id="UP000821845"/>
    </source>
</evidence>
<name>A0ACB7RYP7_HYAAI</name>
<comment type="caution">
    <text evidence="1">The sequence shown here is derived from an EMBL/GenBank/DDBJ whole genome shotgun (WGS) entry which is preliminary data.</text>
</comment>